<keyword evidence="2" id="KW-1185">Reference proteome</keyword>
<dbReference type="Proteomes" id="UP000016801">
    <property type="component" value="Unassembled WGS sequence"/>
</dbReference>
<organism evidence="1 2">
    <name type="scientific">Claviceps purpurea (strain 20.1)</name>
    <name type="common">Ergot fungus</name>
    <name type="synonym">Sphacelia segetum</name>
    <dbReference type="NCBI Taxonomy" id="1111077"/>
    <lineage>
        <taxon>Eukaryota</taxon>
        <taxon>Fungi</taxon>
        <taxon>Dikarya</taxon>
        <taxon>Ascomycota</taxon>
        <taxon>Pezizomycotina</taxon>
        <taxon>Sordariomycetes</taxon>
        <taxon>Hypocreomycetidae</taxon>
        <taxon>Hypocreales</taxon>
        <taxon>Clavicipitaceae</taxon>
        <taxon>Claviceps</taxon>
    </lineage>
</organism>
<dbReference type="VEuPathDB" id="FungiDB:CPUR_04896"/>
<name>M1W7I1_CLAP2</name>
<dbReference type="EMBL" id="CAGA01000027">
    <property type="protein sequence ID" value="CCE31045.1"/>
    <property type="molecule type" value="Genomic_DNA"/>
</dbReference>
<dbReference type="AlphaFoldDB" id="M1W7I1"/>
<dbReference type="HOGENOM" id="CLU_2359537_0_0_1"/>
<protein>
    <submittedName>
        <fullName evidence="1">Uncharacterized protein</fullName>
    </submittedName>
</protein>
<sequence length="96" mass="10516">MEVKSKICLPLSAQFATLTELFAFLQQWDLQNGMAFSKIASRNYRMIGGQLTAADITIEEGVLSHLPDDGDVNAELQTEEVEPVARGLIAEIDPPP</sequence>
<evidence type="ECO:0000313" key="2">
    <source>
        <dbReference type="Proteomes" id="UP000016801"/>
    </source>
</evidence>
<proteinExistence type="predicted"/>
<gene>
    <name evidence="1" type="ORF">CPUR_04896</name>
</gene>
<evidence type="ECO:0000313" key="1">
    <source>
        <dbReference type="EMBL" id="CCE31045.1"/>
    </source>
</evidence>
<reference evidence="1 2" key="1">
    <citation type="journal article" date="2013" name="PLoS Genet.">
        <title>Plant-symbiotic fungi as chemical engineers: Multi-genome analysis of the Clavicipitaceae reveals dynamics of alkaloid loci.</title>
        <authorList>
            <person name="Schardl C.L."/>
            <person name="Young C.A."/>
            <person name="Hesse U."/>
            <person name="Amyotte S.G."/>
            <person name="Andreeva K."/>
            <person name="Calie P.J."/>
            <person name="Fleetwood D.J."/>
            <person name="Haws D.C."/>
            <person name="Moore N."/>
            <person name="Oeser B."/>
            <person name="Panaccione D.G."/>
            <person name="Schweri K.K."/>
            <person name="Voisey C.R."/>
            <person name="Farman M.L."/>
            <person name="Jaromczyk J.W."/>
            <person name="Roe B.A."/>
            <person name="O'Sullivan D.M."/>
            <person name="Scott B."/>
            <person name="Tudzynski P."/>
            <person name="An Z."/>
            <person name="Arnaoudova E.G."/>
            <person name="Bullock C.T."/>
            <person name="Charlton N.D."/>
            <person name="Chen L."/>
            <person name="Cox M."/>
            <person name="Dinkins R.D."/>
            <person name="Florea S."/>
            <person name="Glenn A.E."/>
            <person name="Gordon A."/>
            <person name="Gueldener U."/>
            <person name="Harris D.R."/>
            <person name="Hollin W."/>
            <person name="Jaromczyk J."/>
            <person name="Johnson R.D."/>
            <person name="Khan A.K."/>
            <person name="Leistner E."/>
            <person name="Leuchtmann A."/>
            <person name="Li C."/>
            <person name="Liu J."/>
            <person name="Liu J."/>
            <person name="Liu M."/>
            <person name="Mace W."/>
            <person name="Machado C."/>
            <person name="Nagabhyru P."/>
            <person name="Pan J."/>
            <person name="Schmid J."/>
            <person name="Sugawara K."/>
            <person name="Steiner U."/>
            <person name="Takach J.E."/>
            <person name="Tanaka E."/>
            <person name="Webb J.S."/>
            <person name="Wilson E.V."/>
            <person name="Wiseman J.L."/>
            <person name="Yoshida R."/>
            <person name="Zeng Z."/>
        </authorList>
    </citation>
    <scope>NUCLEOTIDE SEQUENCE [LARGE SCALE GENOMIC DNA]</scope>
    <source>
        <strain evidence="1 2">20.1</strain>
    </source>
</reference>
<comment type="caution">
    <text evidence="1">The sequence shown here is derived from an EMBL/GenBank/DDBJ whole genome shotgun (WGS) entry which is preliminary data.</text>
</comment>
<accession>M1W7I1</accession>